<proteinExistence type="predicted"/>
<dbReference type="Proteomes" id="UP000288168">
    <property type="component" value="Unassembled WGS sequence"/>
</dbReference>
<accession>A0A428P006</accession>
<dbReference type="EMBL" id="NKCI01000238">
    <property type="protein sequence ID" value="RSL46444.1"/>
    <property type="molecule type" value="Genomic_DNA"/>
</dbReference>
<reference evidence="1 2" key="1">
    <citation type="submission" date="2017-06" db="EMBL/GenBank/DDBJ databases">
        <title>Comparative genomic analysis of Ambrosia Fusariam Clade fungi.</title>
        <authorList>
            <person name="Stajich J.E."/>
            <person name="Carrillo J."/>
            <person name="Kijimoto T."/>
            <person name="Eskalen A."/>
            <person name="O'Donnell K."/>
            <person name="Kasson M."/>
        </authorList>
    </citation>
    <scope>NUCLEOTIDE SEQUENCE [LARGE SCALE GENOMIC DNA]</scope>
    <source>
        <strain evidence="1 2">NRRL62584</strain>
    </source>
</reference>
<organism evidence="1 2">
    <name type="scientific">Fusarium duplospermum</name>
    <dbReference type="NCBI Taxonomy" id="1325734"/>
    <lineage>
        <taxon>Eukaryota</taxon>
        <taxon>Fungi</taxon>
        <taxon>Dikarya</taxon>
        <taxon>Ascomycota</taxon>
        <taxon>Pezizomycotina</taxon>
        <taxon>Sordariomycetes</taxon>
        <taxon>Hypocreomycetidae</taxon>
        <taxon>Hypocreales</taxon>
        <taxon>Nectriaceae</taxon>
        <taxon>Fusarium</taxon>
        <taxon>Fusarium solani species complex</taxon>
    </lineage>
</organism>
<evidence type="ECO:0000313" key="1">
    <source>
        <dbReference type="EMBL" id="RSL46444.1"/>
    </source>
</evidence>
<gene>
    <name evidence="1" type="ORF">CEP54_013839</name>
</gene>
<protein>
    <submittedName>
        <fullName evidence="1">Uncharacterized protein</fullName>
    </submittedName>
</protein>
<name>A0A428P006_9HYPO</name>
<comment type="caution">
    <text evidence="1">The sequence shown here is derived from an EMBL/GenBank/DDBJ whole genome shotgun (WGS) entry which is preliminary data.</text>
</comment>
<evidence type="ECO:0000313" key="2">
    <source>
        <dbReference type="Proteomes" id="UP000288168"/>
    </source>
</evidence>
<keyword evidence="2" id="KW-1185">Reference proteome</keyword>
<dbReference type="OrthoDB" id="4980804at2759"/>
<dbReference type="AlphaFoldDB" id="A0A428P006"/>
<sequence length="123" mass="14292">MHLKILKKKVMWSFVDAEGRVVKDKYVDYNPGVSEAMTDLKDQLVQKYDKHELERVRDYNMECMVNLVRRRITRFSKAGTEEPPHVDCRDHPVQLVRVTLAADVLRFMSYLDGSEGTSESGED</sequence>